<keyword evidence="4" id="KW-1185">Reference proteome</keyword>
<dbReference type="EMBL" id="AP027271">
    <property type="protein sequence ID" value="BDX02074.1"/>
    <property type="molecule type" value="Genomic_DNA"/>
</dbReference>
<accession>A0ABN6WJQ5</accession>
<evidence type="ECO:0000313" key="3">
    <source>
        <dbReference type="EMBL" id="BDX02074.1"/>
    </source>
</evidence>
<organism evidence="3 4">
    <name type="scientific">Marinomonas pontica</name>
    <dbReference type="NCBI Taxonomy" id="264739"/>
    <lineage>
        <taxon>Bacteria</taxon>
        <taxon>Pseudomonadati</taxon>
        <taxon>Pseudomonadota</taxon>
        <taxon>Gammaproteobacteria</taxon>
        <taxon>Oceanospirillales</taxon>
        <taxon>Oceanospirillaceae</taxon>
        <taxon>Marinomonas</taxon>
    </lineage>
</organism>
<dbReference type="Proteomes" id="UP001307608">
    <property type="component" value="Chromosome"/>
</dbReference>
<dbReference type="PANTHER" id="PTHR38108">
    <property type="entry name" value="UPF0319 PROTEIN YCCT"/>
    <property type="match status" value="1"/>
</dbReference>
<keyword evidence="2" id="KW-0732">Signal</keyword>
<dbReference type="Pfam" id="PF09829">
    <property type="entry name" value="DUF2057"/>
    <property type="match status" value="1"/>
</dbReference>
<proteinExistence type="inferred from homology"/>
<protein>
    <recommendedName>
        <fullName evidence="5">DUF2057 domain-containing protein</fullName>
    </recommendedName>
</protein>
<reference evidence="3 4" key="1">
    <citation type="submission" date="2023-01" db="EMBL/GenBank/DDBJ databases">
        <title>Complete genome sequence of Marinomonas pontica strain 200518_36.</title>
        <authorList>
            <person name="Ueki S."/>
            <person name="Gajardo G."/>
            <person name="Maruyama F."/>
        </authorList>
    </citation>
    <scope>NUCLEOTIDE SEQUENCE [LARGE SCALE GENOMIC DNA]</scope>
    <source>
        <strain evidence="3 4">200518_36</strain>
    </source>
</reference>
<dbReference type="InterPro" id="IPR018635">
    <property type="entry name" value="UPF0319"/>
</dbReference>
<dbReference type="PANTHER" id="PTHR38108:SF1">
    <property type="entry name" value="UPF0319 PROTEIN YCCT"/>
    <property type="match status" value="1"/>
</dbReference>
<evidence type="ECO:0008006" key="5">
    <source>
        <dbReference type="Google" id="ProtNLM"/>
    </source>
</evidence>
<evidence type="ECO:0000313" key="4">
    <source>
        <dbReference type="Proteomes" id="UP001307608"/>
    </source>
</evidence>
<name>A0ABN6WJQ5_9GAMM</name>
<gene>
    <name evidence="3" type="ORF">MACH16_08220</name>
</gene>
<sequence length="257" mass="29511">MLDSFELFLCKWVLIMTFPNRMVAYGLLFCGFTALPAVAATFEVPRSFEIMYVDLESAHQFGNDFRVDVDEGPHQIVVRFNKMLRSGGDTQTFQSEPIVLDLQFEKSTYLTLKAPYVSTLKQAEANAKDPQFSIYDVVSGHTVDYKQQILATKSGLQNSRDFIDEIERLTAPDSPTYRSDSGPVAAPILMEEDVALRMMEFWYNQSDDATRKEIRIWLADALYKPTVSNIQLEMSQFWFNKADKDSQKAFQTWLIDE</sequence>
<comment type="similarity">
    <text evidence="1">Belongs to the UPF0319 family.</text>
</comment>
<evidence type="ECO:0000256" key="1">
    <source>
        <dbReference type="ARBA" id="ARBA00008490"/>
    </source>
</evidence>
<evidence type="ECO:0000256" key="2">
    <source>
        <dbReference type="ARBA" id="ARBA00022729"/>
    </source>
</evidence>